<dbReference type="OrthoDB" id="4928at2759"/>
<dbReference type="FunFam" id="3.40.50.10050:FF:000002">
    <property type="entry name" value="Eukaryotic translation initiation factor 5B"/>
    <property type="match status" value="1"/>
</dbReference>
<dbReference type="GO" id="GO:0003924">
    <property type="term" value="F:GTPase activity"/>
    <property type="evidence" value="ECO:0007669"/>
    <property type="project" value="InterPro"/>
</dbReference>
<evidence type="ECO:0000256" key="1">
    <source>
        <dbReference type="ARBA" id="ARBA00004496"/>
    </source>
</evidence>
<evidence type="ECO:0000256" key="4">
    <source>
        <dbReference type="ARBA" id="ARBA00013824"/>
    </source>
</evidence>
<dbReference type="PROSITE" id="PS51722">
    <property type="entry name" value="G_TR_2"/>
    <property type="match status" value="1"/>
</dbReference>
<feature type="coiled-coil region" evidence="14">
    <location>
        <begin position="73"/>
        <end position="142"/>
    </location>
</feature>
<evidence type="ECO:0000256" key="6">
    <source>
        <dbReference type="ARBA" id="ARBA00022540"/>
    </source>
</evidence>
<dbReference type="NCBIfam" id="TIGR00231">
    <property type="entry name" value="small_GTP"/>
    <property type="match status" value="1"/>
</dbReference>
<dbReference type="Gene3D" id="3.40.50.300">
    <property type="entry name" value="P-loop containing nucleotide triphosphate hydrolases"/>
    <property type="match status" value="1"/>
</dbReference>
<name>C4V7G1_VAIC1</name>
<evidence type="ECO:0000256" key="13">
    <source>
        <dbReference type="ARBA" id="ARBA00048107"/>
    </source>
</evidence>
<dbReference type="Gene3D" id="3.40.50.10050">
    <property type="entry name" value="Translation initiation factor IF- 2, domain 3"/>
    <property type="match status" value="1"/>
</dbReference>
<dbReference type="VEuPathDB" id="MicrosporidiaDB:NCER_100390"/>
<proteinExistence type="inferred from homology"/>
<dbReference type="NCBIfam" id="NF003078">
    <property type="entry name" value="PRK04004.1"/>
    <property type="match status" value="1"/>
</dbReference>
<dbReference type="InterPro" id="IPR005225">
    <property type="entry name" value="Small_GTP-bd"/>
</dbReference>
<evidence type="ECO:0000256" key="7">
    <source>
        <dbReference type="ARBA" id="ARBA00022723"/>
    </source>
</evidence>
<dbReference type="FunCoup" id="C4V7G1">
    <property type="interactions" value="157"/>
</dbReference>
<evidence type="ECO:0000313" key="18">
    <source>
        <dbReference type="Proteomes" id="UP000009082"/>
    </source>
</evidence>
<dbReference type="PANTHER" id="PTHR43381:SF4">
    <property type="entry name" value="EUKARYOTIC TRANSLATION INITIATION FACTOR 5B"/>
    <property type="match status" value="1"/>
</dbReference>
<comment type="subcellular location">
    <subcellularLocation>
        <location evidence="1">Cytoplasm</location>
    </subcellularLocation>
</comment>
<comment type="catalytic activity">
    <reaction evidence="13">
        <text>GTP + H2O = GDP + phosphate + H(+)</text>
        <dbReference type="Rhea" id="RHEA:19669"/>
        <dbReference type="ChEBI" id="CHEBI:15377"/>
        <dbReference type="ChEBI" id="CHEBI:15378"/>
        <dbReference type="ChEBI" id="CHEBI:37565"/>
        <dbReference type="ChEBI" id="CHEBI:43474"/>
        <dbReference type="ChEBI" id="CHEBI:58189"/>
        <dbReference type="EC" id="3.6.5.3"/>
    </reaction>
</comment>
<dbReference type="GO" id="GO:0003743">
    <property type="term" value="F:translation initiation factor activity"/>
    <property type="evidence" value="ECO:0007669"/>
    <property type="project" value="UniProtKB-KW"/>
</dbReference>
<dbReference type="GO" id="GO:0005739">
    <property type="term" value="C:mitochondrion"/>
    <property type="evidence" value="ECO:0007669"/>
    <property type="project" value="TreeGrafter"/>
</dbReference>
<dbReference type="AlphaFoldDB" id="C4V7G1"/>
<gene>
    <name evidence="17" type="ORF">NCER_100390</name>
</gene>
<dbReference type="FunFam" id="2.40.30.10:FF:000026">
    <property type="entry name" value="Eukaryotic translation initiation factor 5B"/>
    <property type="match status" value="1"/>
</dbReference>
<keyword evidence="14" id="KW-0175">Coiled coil</keyword>
<evidence type="ECO:0000256" key="11">
    <source>
        <dbReference type="ARBA" id="ARBA00023134"/>
    </source>
</evidence>
<dbReference type="InterPro" id="IPR015760">
    <property type="entry name" value="TIF_IF2"/>
</dbReference>
<dbReference type="PRINTS" id="PR00315">
    <property type="entry name" value="ELONGATNFCT"/>
</dbReference>
<sequence>MGSKKNKKKDDFINSLHDISNGVQNEVKNNNLDLSVGPSDTGKGSLNTKNSIPPSNKKMPVNSKGFNKGKMSIAEIKKIMQENEKKKKEELERKREEEMKRKEKEIMILEEKKAQAIIEEKLRQLEEEKYREEEEKRNLERSFSRVVISKEKPKDLPKKEEQKISSTHKSPICCILGHVDTGKTKLLDKLRESNVQEKEAGGITQQIGATFFPAYELAKKCGKQTGDLPGILIIDTPGHESFTNLRSRGSSICNLAILVVDIVHGLEPQTLESIELLRSRKTPFVVALNKIDRLYGWKSEKYRHFREAFDAQNKNTKQEFKNYLDYIKRKFAEIGLNATLFSENPNDKKFISLVPTSAISGEGIPDLISLILELCEKYMKSKMLLNKEVECTILEVKNTEGFGYTLDVILSNGELNIGDQIGFSTTEGPVVTTIRTLFLPQPLKELRVKSQYQQVKNVKASLGVKIFAHNCDNAIAGSRVYVINNNEEEVKLKLDKDYQSVISSIKLDESGVHVVASTLGSLEALLSFLKKSEIKVSAVSIGSIKKKDLLIIASNQEKNNEYGAVLCFDVIVDKDIKDLAHNLHIKIFEAKIIYHLFDQYTNYINNMKSKAKEIHFNEVIFPAKLSIVQNCIFTKRSPLILGVHVEEGTLKVDTPVCIFKDSEIIKMGKVVSIENNKKEVDKATKGQKVAIKIENTDSPKMYGRHFNEKSIFYSIITRKSIDLLKQYYRDELTEEHLQLLVFLKEKFEII</sequence>
<keyword evidence="10" id="KW-0648">Protein biosynthesis</keyword>
<evidence type="ECO:0000256" key="2">
    <source>
        <dbReference type="ARBA" id="ARBA00007733"/>
    </source>
</evidence>
<evidence type="ECO:0000256" key="3">
    <source>
        <dbReference type="ARBA" id="ARBA00011986"/>
    </source>
</evidence>
<dbReference type="InterPro" id="IPR009000">
    <property type="entry name" value="Transl_B-barrel_sf"/>
</dbReference>
<evidence type="ECO:0000259" key="16">
    <source>
        <dbReference type="PROSITE" id="PS51722"/>
    </source>
</evidence>
<dbReference type="SUPFAM" id="SSF52540">
    <property type="entry name" value="P-loop containing nucleoside triphosphate hydrolases"/>
    <property type="match status" value="1"/>
</dbReference>
<dbReference type="Gene3D" id="2.40.30.10">
    <property type="entry name" value="Translation factors"/>
    <property type="match status" value="2"/>
</dbReference>
<keyword evidence="5" id="KW-0963">Cytoplasm</keyword>
<dbReference type="SUPFAM" id="SSF50447">
    <property type="entry name" value="Translation proteins"/>
    <property type="match status" value="1"/>
</dbReference>
<feature type="compositionally biased region" description="Polar residues" evidence="15">
    <location>
        <begin position="42"/>
        <end position="54"/>
    </location>
</feature>
<dbReference type="STRING" id="578460.C4V7G1"/>
<dbReference type="CDD" id="cd03703">
    <property type="entry name" value="aeIF5B_II"/>
    <property type="match status" value="1"/>
</dbReference>
<dbReference type="EC" id="3.6.5.3" evidence="3"/>
<dbReference type="PANTHER" id="PTHR43381">
    <property type="entry name" value="TRANSLATION INITIATION FACTOR IF-2-RELATED"/>
    <property type="match status" value="1"/>
</dbReference>
<feature type="domain" description="Tr-type G" evidence="16">
    <location>
        <begin position="168"/>
        <end position="382"/>
    </location>
</feature>
<comment type="similarity">
    <text evidence="2">Belongs to the TRAFAC class translation factor GTPase superfamily. Classic translation factor GTPase family. IF-2 subfamily.</text>
</comment>
<evidence type="ECO:0000256" key="9">
    <source>
        <dbReference type="ARBA" id="ARBA00022801"/>
    </source>
</evidence>
<keyword evidence="11" id="KW-0342">GTP-binding</keyword>
<accession>C4V7G1</accession>
<dbReference type="FunFam" id="3.40.50.300:FF:000112">
    <property type="entry name" value="Eukaryotic translation initiation factor 5B"/>
    <property type="match status" value="1"/>
</dbReference>
<evidence type="ECO:0000256" key="15">
    <source>
        <dbReference type="SAM" id="MobiDB-lite"/>
    </source>
</evidence>
<dbReference type="InParanoid" id="C4V7G1"/>
<evidence type="ECO:0000256" key="12">
    <source>
        <dbReference type="ARBA" id="ARBA00032478"/>
    </source>
</evidence>
<protein>
    <recommendedName>
        <fullName evidence="4">Eukaryotic translation initiation factor 5B</fullName>
        <ecNumber evidence="3">3.6.5.3</ecNumber>
    </recommendedName>
    <alternativeName>
        <fullName evidence="12">Translation initiation factor IF-2</fullName>
    </alternativeName>
</protein>
<keyword evidence="6" id="KW-0396">Initiation factor</keyword>
<dbReference type="Proteomes" id="UP000009082">
    <property type="component" value="Unassembled WGS sequence"/>
</dbReference>
<dbReference type="InterPro" id="IPR023115">
    <property type="entry name" value="TIF_IF2_dom3"/>
</dbReference>
<dbReference type="InterPro" id="IPR000795">
    <property type="entry name" value="T_Tr_GTP-bd_dom"/>
</dbReference>
<dbReference type="EMBL" id="ACOL01000019">
    <property type="protein sequence ID" value="EEQ82850.1"/>
    <property type="molecule type" value="Genomic_DNA"/>
</dbReference>
<organism evidence="18">
    <name type="scientific">Vairimorpha ceranae (strain BRL01)</name>
    <name type="common">Microsporidian parasite</name>
    <name type="synonym">Nosema ceranae</name>
    <dbReference type="NCBI Taxonomy" id="578460"/>
    <lineage>
        <taxon>Eukaryota</taxon>
        <taxon>Fungi</taxon>
        <taxon>Fungi incertae sedis</taxon>
        <taxon>Microsporidia</taxon>
        <taxon>Nosematidae</taxon>
        <taxon>Vairimorpha</taxon>
    </lineage>
</organism>
<evidence type="ECO:0000256" key="14">
    <source>
        <dbReference type="SAM" id="Coils"/>
    </source>
</evidence>
<keyword evidence="7" id="KW-0479">Metal-binding</keyword>
<dbReference type="KEGG" id="nce:NCER_100390"/>
<keyword evidence="9" id="KW-0378">Hydrolase</keyword>
<dbReference type="InterPro" id="IPR036925">
    <property type="entry name" value="TIF_IF2_dom3_sf"/>
</dbReference>
<dbReference type="GO" id="GO:0046872">
    <property type="term" value="F:metal ion binding"/>
    <property type="evidence" value="ECO:0007669"/>
    <property type="project" value="UniProtKB-KW"/>
</dbReference>
<evidence type="ECO:0000256" key="8">
    <source>
        <dbReference type="ARBA" id="ARBA00022741"/>
    </source>
</evidence>
<dbReference type="FunFam" id="2.40.30.10:FF:000013">
    <property type="entry name" value="eukaryotic translation initiation factor 5B"/>
    <property type="match status" value="1"/>
</dbReference>
<dbReference type="CDD" id="cd01887">
    <property type="entry name" value="IF2_eIF5B"/>
    <property type="match status" value="1"/>
</dbReference>
<dbReference type="SUPFAM" id="SSF52156">
    <property type="entry name" value="Initiation factor IF2/eIF5b, domain 3"/>
    <property type="match status" value="1"/>
</dbReference>
<dbReference type="Pfam" id="PF11987">
    <property type="entry name" value="IF-2"/>
    <property type="match status" value="1"/>
</dbReference>
<evidence type="ECO:0000313" key="17">
    <source>
        <dbReference type="EMBL" id="EEQ82850.1"/>
    </source>
</evidence>
<dbReference type="HOGENOM" id="CLU_002656_3_3_1"/>
<dbReference type="InterPro" id="IPR027417">
    <property type="entry name" value="P-loop_NTPase"/>
</dbReference>
<dbReference type="OMA" id="FRQSKPA"/>
<evidence type="ECO:0000256" key="10">
    <source>
        <dbReference type="ARBA" id="ARBA00022917"/>
    </source>
</evidence>
<dbReference type="InterPro" id="IPR029459">
    <property type="entry name" value="EFTU-type"/>
</dbReference>
<keyword evidence="8" id="KW-0547">Nucleotide-binding</keyword>
<dbReference type="GO" id="GO:0005525">
    <property type="term" value="F:GTP binding"/>
    <property type="evidence" value="ECO:0007669"/>
    <property type="project" value="UniProtKB-KW"/>
</dbReference>
<feature type="compositionally biased region" description="Polar residues" evidence="15">
    <location>
        <begin position="20"/>
        <end position="33"/>
    </location>
</feature>
<feature type="region of interest" description="Disordered" evidence="15">
    <location>
        <begin position="20"/>
        <end position="70"/>
    </location>
</feature>
<dbReference type="Pfam" id="PF14578">
    <property type="entry name" value="GTP_EFTU_D4"/>
    <property type="match status" value="1"/>
</dbReference>
<dbReference type="Pfam" id="PF00009">
    <property type="entry name" value="GTP_EFTU"/>
    <property type="match status" value="1"/>
</dbReference>
<evidence type="ECO:0000256" key="5">
    <source>
        <dbReference type="ARBA" id="ARBA00022490"/>
    </source>
</evidence>
<reference evidence="18" key="1">
    <citation type="journal article" date="2009" name="PLoS Pathog.">
        <title>Genomic analyses of the microsporidian Nosema ceranae, an emergent pathogen of honey bees.</title>
        <authorList>
            <person name="Cornman R.S."/>
            <person name="Chen Y.P."/>
            <person name="Schatz M.C."/>
            <person name="Street C."/>
            <person name="Zhao Y."/>
            <person name="Desany B."/>
            <person name="Egholm M."/>
            <person name="Hutchison S."/>
            <person name="Pettis J.S."/>
            <person name="Lipkin W.I."/>
            <person name="Evans J.D."/>
        </authorList>
    </citation>
    <scope>NUCLEOTIDE SEQUENCE [LARGE SCALE GENOMIC DNA]</scope>
    <source>
        <strain evidence="18">BRL01</strain>
    </source>
</reference>